<accession>A0A6A6EEP7</accession>
<feature type="domain" description="Rhodopsin" evidence="7">
    <location>
        <begin position="176"/>
        <end position="264"/>
    </location>
</feature>
<dbReference type="Pfam" id="PF20684">
    <property type="entry name" value="Fung_rhodopsin"/>
    <property type="match status" value="1"/>
</dbReference>
<gene>
    <name evidence="8" type="ORF">K469DRAFT_722941</name>
</gene>
<dbReference type="InterPro" id="IPR049326">
    <property type="entry name" value="Rhodopsin_dom_fungi"/>
</dbReference>
<dbReference type="AlphaFoldDB" id="A0A6A6EEP7"/>
<dbReference type="EMBL" id="ML994619">
    <property type="protein sequence ID" value="KAF2190001.1"/>
    <property type="molecule type" value="Genomic_DNA"/>
</dbReference>
<name>A0A6A6EEP7_9PEZI</name>
<evidence type="ECO:0000256" key="3">
    <source>
        <dbReference type="ARBA" id="ARBA00022989"/>
    </source>
</evidence>
<sequence length="335" mass="38180">MKPDDLAGRINRQAFMVSTSTLFAIVLISLILRFLVRIRVQKQFAIDDGFLILGMCCFITAMATMYTTTMDRMYMLVALQTHAPGVIPPQDWLQESYEFHKWVTVVLILAWCAIAAVKFSILFFFKKLIDRFQSLNVFWCITVVFNTGALGYGISVYYVCPYGAGKTLLLSHAIAQIASDVVGDLLILCIPICVIWKIQVHWTQKIVLMFSLCLTIFMITITIIRVSGMVSNGVVDIIWEVYWLILAAEVGLIMAAAIAFRIFFVAWNNRKTSPPEQVQRFFRESFANRFRRGWRSQSEDTEELGNHLPAIPRAQMTGMRTFIDAQGVSFDEYKA</sequence>
<feature type="transmembrane region" description="Helical" evidence="6">
    <location>
        <begin position="170"/>
        <end position="194"/>
    </location>
</feature>
<reference evidence="8" key="1">
    <citation type="journal article" date="2020" name="Stud. Mycol.">
        <title>101 Dothideomycetes genomes: a test case for predicting lifestyles and emergence of pathogens.</title>
        <authorList>
            <person name="Haridas S."/>
            <person name="Albert R."/>
            <person name="Binder M."/>
            <person name="Bloem J."/>
            <person name="Labutti K."/>
            <person name="Salamov A."/>
            <person name="Andreopoulos B."/>
            <person name="Baker S."/>
            <person name="Barry K."/>
            <person name="Bills G."/>
            <person name="Bluhm B."/>
            <person name="Cannon C."/>
            <person name="Castanera R."/>
            <person name="Culley D."/>
            <person name="Daum C."/>
            <person name="Ezra D."/>
            <person name="Gonzalez J."/>
            <person name="Henrissat B."/>
            <person name="Kuo A."/>
            <person name="Liang C."/>
            <person name="Lipzen A."/>
            <person name="Lutzoni F."/>
            <person name="Magnuson J."/>
            <person name="Mondo S."/>
            <person name="Nolan M."/>
            <person name="Ohm R."/>
            <person name="Pangilinan J."/>
            <person name="Park H.-J."/>
            <person name="Ramirez L."/>
            <person name="Alfaro M."/>
            <person name="Sun H."/>
            <person name="Tritt A."/>
            <person name="Yoshinaga Y."/>
            <person name="Zwiers L.-H."/>
            <person name="Turgeon B."/>
            <person name="Goodwin S."/>
            <person name="Spatafora J."/>
            <person name="Crous P."/>
            <person name="Grigoriev I."/>
        </authorList>
    </citation>
    <scope>NUCLEOTIDE SEQUENCE</scope>
    <source>
        <strain evidence="8">CBS 207.26</strain>
    </source>
</reference>
<dbReference type="PANTHER" id="PTHR33048:SF47">
    <property type="entry name" value="INTEGRAL MEMBRANE PROTEIN-RELATED"/>
    <property type="match status" value="1"/>
</dbReference>
<keyword evidence="3 6" id="KW-1133">Transmembrane helix</keyword>
<comment type="subcellular location">
    <subcellularLocation>
        <location evidence="1">Membrane</location>
        <topology evidence="1">Multi-pass membrane protein</topology>
    </subcellularLocation>
</comment>
<comment type="similarity">
    <text evidence="5">Belongs to the SAT4 family.</text>
</comment>
<dbReference type="InterPro" id="IPR052337">
    <property type="entry name" value="SAT4-like"/>
</dbReference>
<proteinExistence type="inferred from homology"/>
<evidence type="ECO:0000313" key="8">
    <source>
        <dbReference type="EMBL" id="KAF2190001.1"/>
    </source>
</evidence>
<organism evidence="8 9">
    <name type="scientific">Zopfia rhizophila CBS 207.26</name>
    <dbReference type="NCBI Taxonomy" id="1314779"/>
    <lineage>
        <taxon>Eukaryota</taxon>
        <taxon>Fungi</taxon>
        <taxon>Dikarya</taxon>
        <taxon>Ascomycota</taxon>
        <taxon>Pezizomycotina</taxon>
        <taxon>Dothideomycetes</taxon>
        <taxon>Dothideomycetes incertae sedis</taxon>
        <taxon>Zopfiaceae</taxon>
        <taxon>Zopfia</taxon>
    </lineage>
</organism>
<evidence type="ECO:0000256" key="4">
    <source>
        <dbReference type="ARBA" id="ARBA00023136"/>
    </source>
</evidence>
<dbReference type="OrthoDB" id="444631at2759"/>
<dbReference type="Proteomes" id="UP000800200">
    <property type="component" value="Unassembled WGS sequence"/>
</dbReference>
<feature type="transmembrane region" description="Helical" evidence="6">
    <location>
        <begin position="48"/>
        <end position="66"/>
    </location>
</feature>
<feature type="transmembrane region" description="Helical" evidence="6">
    <location>
        <begin position="102"/>
        <end position="125"/>
    </location>
</feature>
<evidence type="ECO:0000259" key="7">
    <source>
        <dbReference type="Pfam" id="PF20684"/>
    </source>
</evidence>
<feature type="transmembrane region" description="Helical" evidence="6">
    <location>
        <begin position="137"/>
        <end position="158"/>
    </location>
</feature>
<feature type="transmembrane region" description="Helical" evidence="6">
    <location>
        <begin position="15"/>
        <end position="36"/>
    </location>
</feature>
<evidence type="ECO:0000256" key="2">
    <source>
        <dbReference type="ARBA" id="ARBA00022692"/>
    </source>
</evidence>
<feature type="transmembrane region" description="Helical" evidence="6">
    <location>
        <begin position="241"/>
        <end position="264"/>
    </location>
</feature>
<protein>
    <recommendedName>
        <fullName evidence="7">Rhodopsin domain-containing protein</fullName>
    </recommendedName>
</protein>
<keyword evidence="9" id="KW-1185">Reference proteome</keyword>
<keyword evidence="4 6" id="KW-0472">Membrane</keyword>
<keyword evidence="2 6" id="KW-0812">Transmembrane</keyword>
<evidence type="ECO:0000256" key="5">
    <source>
        <dbReference type="ARBA" id="ARBA00038359"/>
    </source>
</evidence>
<feature type="transmembrane region" description="Helical" evidence="6">
    <location>
        <begin position="206"/>
        <end position="226"/>
    </location>
</feature>
<evidence type="ECO:0000256" key="1">
    <source>
        <dbReference type="ARBA" id="ARBA00004141"/>
    </source>
</evidence>
<dbReference type="PANTHER" id="PTHR33048">
    <property type="entry name" value="PTH11-LIKE INTEGRAL MEMBRANE PROTEIN (AFU_ORTHOLOGUE AFUA_5G11245)"/>
    <property type="match status" value="1"/>
</dbReference>
<evidence type="ECO:0000256" key="6">
    <source>
        <dbReference type="SAM" id="Phobius"/>
    </source>
</evidence>
<dbReference type="GO" id="GO:0016020">
    <property type="term" value="C:membrane"/>
    <property type="evidence" value="ECO:0007669"/>
    <property type="project" value="UniProtKB-SubCell"/>
</dbReference>
<evidence type="ECO:0000313" key="9">
    <source>
        <dbReference type="Proteomes" id="UP000800200"/>
    </source>
</evidence>